<evidence type="ECO:0008006" key="3">
    <source>
        <dbReference type="Google" id="ProtNLM"/>
    </source>
</evidence>
<name>A0ABP7UQJ3_9FLAO</name>
<gene>
    <name evidence="1" type="ORF">GCM10022388_14740</name>
</gene>
<reference evidence="2" key="1">
    <citation type="journal article" date="2019" name="Int. J. Syst. Evol. Microbiol.">
        <title>The Global Catalogue of Microorganisms (GCM) 10K type strain sequencing project: providing services to taxonomists for standard genome sequencing and annotation.</title>
        <authorList>
            <consortium name="The Broad Institute Genomics Platform"/>
            <consortium name="The Broad Institute Genome Sequencing Center for Infectious Disease"/>
            <person name="Wu L."/>
            <person name="Ma J."/>
        </authorList>
    </citation>
    <scope>NUCLEOTIDE SEQUENCE [LARGE SCALE GENOMIC DNA]</scope>
    <source>
        <strain evidence="2">JCM 17068</strain>
    </source>
</reference>
<sequence length="166" mass="19145">MIKAFRTTLFLVLFFGLSSMAIHKFYVSIYQVNYAPKKKMIQITSRLFIDDVNDALEKKFKKRTYFALENETPEDEVFLKKYFAEKFIIKVNGVSKALNYLSKDIDGNVVICYFSVKDLPKISSVAIENSALMELNEEQQNIIQANINGEKQSLLLTSENFKGMLK</sequence>
<protein>
    <recommendedName>
        <fullName evidence="3">Peptidase E</fullName>
    </recommendedName>
</protein>
<organism evidence="1 2">
    <name type="scientific">Flavobacterium chungnamense</name>
    <dbReference type="NCBI Taxonomy" id="706182"/>
    <lineage>
        <taxon>Bacteria</taxon>
        <taxon>Pseudomonadati</taxon>
        <taxon>Bacteroidota</taxon>
        <taxon>Flavobacteriia</taxon>
        <taxon>Flavobacteriales</taxon>
        <taxon>Flavobacteriaceae</taxon>
        <taxon>Flavobacterium</taxon>
    </lineage>
</organism>
<dbReference type="RefSeq" id="WP_345092945.1">
    <property type="nucleotide sequence ID" value="NZ_BAABCS010000015.1"/>
</dbReference>
<dbReference type="InterPro" id="IPR046525">
    <property type="entry name" value="DUF6702"/>
</dbReference>
<comment type="caution">
    <text evidence="1">The sequence shown here is derived from an EMBL/GenBank/DDBJ whole genome shotgun (WGS) entry which is preliminary data.</text>
</comment>
<keyword evidence="2" id="KW-1185">Reference proteome</keyword>
<evidence type="ECO:0000313" key="1">
    <source>
        <dbReference type="EMBL" id="GAA4049873.1"/>
    </source>
</evidence>
<evidence type="ECO:0000313" key="2">
    <source>
        <dbReference type="Proteomes" id="UP001500426"/>
    </source>
</evidence>
<dbReference type="EMBL" id="BAABCS010000015">
    <property type="protein sequence ID" value="GAA4049873.1"/>
    <property type="molecule type" value="Genomic_DNA"/>
</dbReference>
<dbReference type="Proteomes" id="UP001500426">
    <property type="component" value="Unassembled WGS sequence"/>
</dbReference>
<proteinExistence type="predicted"/>
<accession>A0ABP7UQJ3</accession>
<dbReference type="Pfam" id="PF20420">
    <property type="entry name" value="DUF6702"/>
    <property type="match status" value="1"/>
</dbReference>